<evidence type="ECO:0000313" key="3">
    <source>
        <dbReference type="Proteomes" id="UP001367316"/>
    </source>
</evidence>
<reference evidence="2 3" key="1">
    <citation type="submission" date="2024-04" db="EMBL/GenBank/DDBJ databases">
        <title>Phyllosticta paracitricarpa is synonymous to the EU quarantine fungus P. citricarpa based on phylogenomic analyses.</title>
        <authorList>
            <consortium name="Lawrence Berkeley National Laboratory"/>
            <person name="Van ingen-buijs V.A."/>
            <person name="Van westerhoven A.C."/>
            <person name="Haridas S."/>
            <person name="Skiadas P."/>
            <person name="Martin F."/>
            <person name="Groenewald J.Z."/>
            <person name="Crous P.W."/>
            <person name="Seidl M.F."/>
        </authorList>
    </citation>
    <scope>NUCLEOTIDE SEQUENCE [LARGE SCALE GENOMIC DNA]</scope>
    <source>
        <strain evidence="2 3">CBS 141358</strain>
    </source>
</reference>
<gene>
    <name evidence="2" type="ORF">JOL62DRAFT_18180</name>
</gene>
<comment type="caution">
    <text evidence="2">The sequence shown here is derived from an EMBL/GenBank/DDBJ whole genome shotgun (WGS) entry which is preliminary data.</text>
</comment>
<dbReference type="Proteomes" id="UP001367316">
    <property type="component" value="Unassembled WGS sequence"/>
</dbReference>
<organism evidence="2 3">
    <name type="scientific">Phyllosticta paracitricarpa</name>
    <dbReference type="NCBI Taxonomy" id="2016321"/>
    <lineage>
        <taxon>Eukaryota</taxon>
        <taxon>Fungi</taxon>
        <taxon>Dikarya</taxon>
        <taxon>Ascomycota</taxon>
        <taxon>Pezizomycotina</taxon>
        <taxon>Dothideomycetes</taxon>
        <taxon>Dothideomycetes incertae sedis</taxon>
        <taxon>Botryosphaeriales</taxon>
        <taxon>Phyllostictaceae</taxon>
        <taxon>Phyllosticta</taxon>
    </lineage>
</organism>
<feature type="region of interest" description="Disordered" evidence="1">
    <location>
        <begin position="1"/>
        <end position="25"/>
    </location>
</feature>
<proteinExistence type="predicted"/>
<dbReference type="EMBL" id="JBBPBF010000010">
    <property type="protein sequence ID" value="KAK7612277.1"/>
    <property type="molecule type" value="Genomic_DNA"/>
</dbReference>
<accession>A0ABR1NAQ0</accession>
<evidence type="ECO:0000313" key="2">
    <source>
        <dbReference type="EMBL" id="KAK7612277.1"/>
    </source>
</evidence>
<protein>
    <submittedName>
        <fullName evidence="2">Uncharacterized protein</fullName>
    </submittedName>
</protein>
<keyword evidence="3" id="KW-1185">Reference proteome</keyword>
<evidence type="ECO:0000256" key="1">
    <source>
        <dbReference type="SAM" id="MobiDB-lite"/>
    </source>
</evidence>
<feature type="compositionally biased region" description="Basic residues" evidence="1">
    <location>
        <begin position="1"/>
        <end position="17"/>
    </location>
</feature>
<feature type="region of interest" description="Disordered" evidence="1">
    <location>
        <begin position="50"/>
        <end position="72"/>
    </location>
</feature>
<name>A0ABR1NAQ0_9PEZI</name>
<feature type="compositionally biased region" description="Polar residues" evidence="1">
    <location>
        <begin position="56"/>
        <end position="71"/>
    </location>
</feature>
<sequence>MEMARRRGRKRKEKKKAHQEEQTKRCRVVVHGGNALARAGNDGRLVQAIHPPRTSCPATSTKRPTQRQSPSAELFRRDMIVCLACSFIPLPPSSSSSSSSSLSSSCCSSAIASGASPTCTYLPTLESFQPPCSRCESFSSLPINSARASICPGRSLGSPVFCSFGTTGGVTSTRDLKRASVFYSPAAYAPRTSHSSYLRALAKKYFYCLPACMLLRSRELTAYATWLSARLVPLPQELELPCAPQRTNSP</sequence>